<reference evidence="3 4" key="1">
    <citation type="submission" date="2016-10" db="EMBL/GenBank/DDBJ databases">
        <authorList>
            <person name="de Groot N.N."/>
        </authorList>
    </citation>
    <scope>NUCLEOTIDE SEQUENCE [LARGE SCALE GENOMIC DNA]</scope>
    <source>
        <strain evidence="3 4">APO</strain>
    </source>
</reference>
<evidence type="ECO:0000313" key="4">
    <source>
        <dbReference type="Proteomes" id="UP000199230"/>
    </source>
</evidence>
<sequence>MQVFSREEYLGRVRKTQEKMNEWGIELLFISQPANMNYLTGYDGWSFYVHQCLLVSLDQEEPVWVGRGMDANAARITSFLSDNNIYQYADDYVHSLVKHPMHFMADIIKDRGWDRKVIGVEMDQFYYPHRAHVELEKSLPNAVFKDANTLVNWVRVVKSDKEIEFMKIAGQIASKVMKTAQREIAPGVRECDVAAKIAEAQYSGTSEHSGDYPAIVPLMMAGEATKTPHLTWTEKKYEKEEAVLLELCGVYKRYHVPIARTMYLGQEPPSLMRDTGKTVLEGLAAALEMVKPGAVVEDIEETWRKTIQKTGLVKESRIGYSIGVNYPPDWGEQTISVRPGDKTILQKNMTLHLIPGIWLDDVGFEVDASFYITENGIEHFFDDSLEICVKR</sequence>
<dbReference type="SUPFAM" id="SSF55920">
    <property type="entry name" value="Creatinase/aminopeptidase"/>
    <property type="match status" value="1"/>
</dbReference>
<dbReference type="InterPro" id="IPR000994">
    <property type="entry name" value="Pept_M24"/>
</dbReference>
<gene>
    <name evidence="3" type="ORF">SAMN05192546_103247</name>
</gene>
<name>A0A1H3LJW3_9FIRM</name>
<dbReference type="PANTHER" id="PTHR46112:SF2">
    <property type="entry name" value="XAA-PRO AMINOPEPTIDASE P-RELATED"/>
    <property type="match status" value="1"/>
</dbReference>
<dbReference type="Pfam" id="PF01321">
    <property type="entry name" value="Creatinase_N"/>
    <property type="match status" value="1"/>
</dbReference>
<dbReference type="OrthoDB" id="9806388at2"/>
<evidence type="ECO:0000259" key="1">
    <source>
        <dbReference type="Pfam" id="PF00557"/>
    </source>
</evidence>
<dbReference type="InterPro" id="IPR036005">
    <property type="entry name" value="Creatinase/aminopeptidase-like"/>
</dbReference>
<dbReference type="InterPro" id="IPR050659">
    <property type="entry name" value="Peptidase_M24B"/>
</dbReference>
<accession>A0A1H3LJW3</accession>
<dbReference type="SUPFAM" id="SSF53092">
    <property type="entry name" value="Creatinase/prolidase N-terminal domain"/>
    <property type="match status" value="1"/>
</dbReference>
<dbReference type="CDD" id="cd01066">
    <property type="entry name" value="APP_MetAP"/>
    <property type="match status" value="1"/>
</dbReference>
<dbReference type="InterPro" id="IPR029149">
    <property type="entry name" value="Creatin/AminoP/Spt16_N"/>
</dbReference>
<dbReference type="EMBL" id="FNPV01000003">
    <property type="protein sequence ID" value="SDY64439.1"/>
    <property type="molecule type" value="Genomic_DNA"/>
</dbReference>
<evidence type="ECO:0000259" key="2">
    <source>
        <dbReference type="Pfam" id="PF01321"/>
    </source>
</evidence>
<proteinExistence type="predicted"/>
<keyword evidence="4" id="KW-1185">Reference proteome</keyword>
<dbReference type="Gene3D" id="3.40.350.10">
    <property type="entry name" value="Creatinase/prolidase N-terminal domain"/>
    <property type="match status" value="1"/>
</dbReference>
<dbReference type="Pfam" id="PF00557">
    <property type="entry name" value="Peptidase_M24"/>
    <property type="match status" value="1"/>
</dbReference>
<dbReference type="InterPro" id="IPR000587">
    <property type="entry name" value="Creatinase_N"/>
</dbReference>
<dbReference type="STRING" id="159292.SAMN05192546_103247"/>
<dbReference type="Proteomes" id="UP000199230">
    <property type="component" value="Unassembled WGS sequence"/>
</dbReference>
<feature type="domain" description="Creatinase N-terminal" evidence="2">
    <location>
        <begin position="12"/>
        <end position="157"/>
    </location>
</feature>
<dbReference type="Gene3D" id="3.90.230.10">
    <property type="entry name" value="Creatinase/methionine aminopeptidase superfamily"/>
    <property type="match status" value="1"/>
</dbReference>
<evidence type="ECO:0000313" key="3">
    <source>
        <dbReference type="EMBL" id="SDY64439.1"/>
    </source>
</evidence>
<dbReference type="RefSeq" id="WP_093312014.1">
    <property type="nucleotide sequence ID" value="NZ_FNPV01000003.1"/>
</dbReference>
<dbReference type="PANTHER" id="PTHR46112">
    <property type="entry name" value="AMINOPEPTIDASE"/>
    <property type="match status" value="1"/>
</dbReference>
<protein>
    <submittedName>
        <fullName evidence="3">Xaa-Pro dipeptidase</fullName>
    </submittedName>
</protein>
<organism evidence="3 4">
    <name type="scientific">Tindallia californiensis</name>
    <dbReference type="NCBI Taxonomy" id="159292"/>
    <lineage>
        <taxon>Bacteria</taxon>
        <taxon>Bacillati</taxon>
        <taxon>Bacillota</taxon>
        <taxon>Clostridia</taxon>
        <taxon>Peptostreptococcales</taxon>
        <taxon>Tindalliaceae</taxon>
        <taxon>Tindallia</taxon>
    </lineage>
</organism>
<feature type="domain" description="Peptidase M24" evidence="1">
    <location>
        <begin position="165"/>
        <end position="374"/>
    </location>
</feature>
<dbReference type="AlphaFoldDB" id="A0A1H3LJW3"/>